<evidence type="ECO:0000313" key="2">
    <source>
        <dbReference type="Proteomes" id="UP000276407"/>
    </source>
</evidence>
<dbReference type="Proteomes" id="UP000276407">
    <property type="component" value="Chromosome 1"/>
</dbReference>
<organism evidence="1 2">
    <name type="scientific">Leptospira kmetyi</name>
    <dbReference type="NCBI Taxonomy" id="408139"/>
    <lineage>
        <taxon>Bacteria</taxon>
        <taxon>Pseudomonadati</taxon>
        <taxon>Spirochaetota</taxon>
        <taxon>Spirochaetia</taxon>
        <taxon>Leptospirales</taxon>
        <taxon>Leptospiraceae</taxon>
        <taxon>Leptospira</taxon>
    </lineage>
</organism>
<proteinExistence type="predicted"/>
<dbReference type="EMBL" id="CP033614">
    <property type="protein sequence ID" value="AYV54107.1"/>
    <property type="molecule type" value="Genomic_DNA"/>
</dbReference>
<reference evidence="1 2" key="1">
    <citation type="submission" date="2018-11" db="EMBL/GenBank/DDBJ databases">
        <title>Complete genome sequence of Leptospira kmetyi isolate LS 001/16 from soil sample associated with a leptospirosis patient in Kelantan.</title>
        <authorList>
            <person name="Muhammad Yusoff F."/>
            <person name="Muhammad Yusoff S."/>
            <person name="Ahmad M.N."/>
            <person name="Yusof N.Y."/>
            <person name="Aziah I."/>
        </authorList>
    </citation>
    <scope>NUCLEOTIDE SEQUENCE [LARGE SCALE GENOMIC DNA]</scope>
    <source>
        <strain evidence="1 2">LS 001/16</strain>
    </source>
</reference>
<dbReference type="KEGG" id="lkm:EFP84_00380"/>
<sequence length="116" mass="13443">MTVSSDKIESRKVFFRDSYCKKTMIRLFLFVTFWNCKANSATEQEILRYAAHLGETKCECEKIERKEGADSEDLSVCLNLLEDAQRKYGIHVRKLPALSSKAELLVQRSYAKKCPR</sequence>
<name>A0AAD0UKH9_9LEPT</name>
<gene>
    <name evidence="1" type="ORF">EFP84_00380</name>
</gene>
<protein>
    <submittedName>
        <fullName evidence="1">Uncharacterized protein</fullName>
    </submittedName>
</protein>
<dbReference type="AlphaFoldDB" id="A0AAD0UKH9"/>
<evidence type="ECO:0000313" key="1">
    <source>
        <dbReference type="EMBL" id="AYV54107.1"/>
    </source>
</evidence>
<accession>A0AAD0UKH9</accession>